<evidence type="ECO:0000313" key="2">
    <source>
        <dbReference type="Proteomes" id="UP000305939"/>
    </source>
</evidence>
<accession>A0A4S3M408</accession>
<protein>
    <submittedName>
        <fullName evidence="1">S-adenosyl-methyltransferase</fullName>
    </submittedName>
</protein>
<comment type="caution">
    <text evidence="1">The sequence shown here is derived from an EMBL/GenBank/DDBJ whole genome shotgun (WGS) entry which is preliminary data.</text>
</comment>
<keyword evidence="1" id="KW-0489">Methyltransferase</keyword>
<dbReference type="RefSeq" id="WP_136334377.1">
    <property type="nucleotide sequence ID" value="NZ_QXMP01000018.1"/>
</dbReference>
<sequence>MKERLLDVLKGSFLISGDAAKNWRFILYASLLAVIMISSAHKADKKVHYLADLTEEVLELRSEFVDVRTRLQQRKLESNIRERVGDYGLVPSKTPPKKIKVASSK</sequence>
<keyword evidence="2" id="KW-1185">Reference proteome</keyword>
<dbReference type="Proteomes" id="UP000305939">
    <property type="component" value="Unassembled WGS sequence"/>
</dbReference>
<dbReference type="AlphaFoldDB" id="A0A4S3M408"/>
<dbReference type="EMBL" id="SSMC01000001">
    <property type="protein sequence ID" value="THD68887.1"/>
    <property type="molecule type" value="Genomic_DNA"/>
</dbReference>
<name>A0A4S3M408_9FLAO</name>
<dbReference type="GO" id="GO:0032259">
    <property type="term" value="P:methylation"/>
    <property type="evidence" value="ECO:0007669"/>
    <property type="project" value="UniProtKB-KW"/>
</dbReference>
<dbReference type="GO" id="GO:0008168">
    <property type="term" value="F:methyltransferase activity"/>
    <property type="evidence" value="ECO:0007669"/>
    <property type="project" value="UniProtKB-KW"/>
</dbReference>
<dbReference type="OrthoDB" id="1132266at2"/>
<reference evidence="1 2" key="1">
    <citation type="submission" date="2019-04" db="EMBL/GenBank/DDBJ databases">
        <title>Draft genome sequence of Robertkochia marina CC-AMO-30D.</title>
        <authorList>
            <person name="Hameed A."/>
            <person name="Lin S.-Y."/>
            <person name="Shahina M."/>
            <person name="Lai W.-A."/>
            <person name="Young C.-C."/>
        </authorList>
    </citation>
    <scope>NUCLEOTIDE SEQUENCE [LARGE SCALE GENOMIC DNA]</scope>
    <source>
        <strain evidence="1 2">CC-AMO-30D</strain>
    </source>
</reference>
<gene>
    <name evidence="1" type="ORF">E7Z59_00730</name>
</gene>
<organism evidence="1 2">
    <name type="scientific">Robertkochia marina</name>
    <dbReference type="NCBI Taxonomy" id="1227945"/>
    <lineage>
        <taxon>Bacteria</taxon>
        <taxon>Pseudomonadati</taxon>
        <taxon>Bacteroidota</taxon>
        <taxon>Flavobacteriia</taxon>
        <taxon>Flavobacteriales</taxon>
        <taxon>Flavobacteriaceae</taxon>
        <taxon>Robertkochia</taxon>
    </lineage>
</organism>
<keyword evidence="1" id="KW-0808">Transferase</keyword>
<evidence type="ECO:0000313" key="1">
    <source>
        <dbReference type="EMBL" id="THD68887.1"/>
    </source>
</evidence>
<proteinExistence type="predicted"/>
<dbReference type="Pfam" id="PF19579">
    <property type="entry name" value="FtsL_2"/>
    <property type="match status" value="1"/>
</dbReference>
<dbReference type="InterPro" id="IPR045755">
    <property type="entry name" value="FtsL-like"/>
</dbReference>